<accession>A0A813VU98</accession>
<dbReference type="Proteomes" id="UP000663864">
    <property type="component" value="Unassembled WGS sequence"/>
</dbReference>
<dbReference type="EMBL" id="CAJNOO010000184">
    <property type="protein sequence ID" value="CAF0846524.1"/>
    <property type="molecule type" value="Genomic_DNA"/>
</dbReference>
<evidence type="ECO:0000313" key="11">
    <source>
        <dbReference type="Proteomes" id="UP000663882"/>
    </source>
</evidence>
<dbReference type="EMBL" id="CAJNOT010000217">
    <property type="protein sequence ID" value="CAF0897818.1"/>
    <property type="molecule type" value="Genomic_DNA"/>
</dbReference>
<dbReference type="EMBL" id="CAJNOL010000231">
    <property type="protein sequence ID" value="CAF0949050.1"/>
    <property type="molecule type" value="Genomic_DNA"/>
</dbReference>
<protein>
    <submittedName>
        <fullName evidence="1">Uncharacterized protein</fullName>
    </submittedName>
</protein>
<dbReference type="EMBL" id="CAJOBE010003658">
    <property type="protein sequence ID" value="CAF3893459.1"/>
    <property type="molecule type" value="Genomic_DNA"/>
</dbReference>
<evidence type="ECO:0000313" key="1">
    <source>
        <dbReference type="EMBL" id="CAF0846524.1"/>
    </source>
</evidence>
<dbReference type="Proteomes" id="UP000663874">
    <property type="component" value="Unassembled WGS sequence"/>
</dbReference>
<keyword evidence="10" id="KW-1185">Reference proteome</keyword>
<evidence type="ECO:0000313" key="2">
    <source>
        <dbReference type="EMBL" id="CAF0897818.1"/>
    </source>
</evidence>
<evidence type="ECO:0000313" key="5">
    <source>
        <dbReference type="EMBL" id="CAF0948695.1"/>
    </source>
</evidence>
<name>A0A813VU98_9BILA</name>
<dbReference type="Proteomes" id="UP000663870">
    <property type="component" value="Unassembled WGS sequence"/>
</dbReference>
<dbReference type="EMBL" id="CAJNOH010000150">
    <property type="protein sequence ID" value="CAF0908789.1"/>
    <property type="molecule type" value="Genomic_DNA"/>
</dbReference>
<dbReference type="Proteomes" id="UP000663889">
    <property type="component" value="Unassembled WGS sequence"/>
</dbReference>
<evidence type="ECO:0000313" key="4">
    <source>
        <dbReference type="EMBL" id="CAF0948342.1"/>
    </source>
</evidence>
<evidence type="ECO:0000313" key="6">
    <source>
        <dbReference type="EMBL" id="CAF0949050.1"/>
    </source>
</evidence>
<sequence>MNVFLSSSEHLLHRYTMESTIKSSDIRSIPIEAVSELVKSSTDINATLPQDQIDLESQRENTYNGNIL</sequence>
<proteinExistence type="predicted"/>
<dbReference type="Proteomes" id="UP000663882">
    <property type="component" value="Unassembled WGS sequence"/>
</dbReference>
<comment type="caution">
    <text evidence="1">The sequence shown here is derived from an EMBL/GenBank/DDBJ whole genome shotgun (WGS) entry which is preliminary data.</text>
</comment>
<organism evidence="1 11">
    <name type="scientific">Rotaria sordida</name>
    <dbReference type="NCBI Taxonomy" id="392033"/>
    <lineage>
        <taxon>Eukaryota</taxon>
        <taxon>Metazoa</taxon>
        <taxon>Spiralia</taxon>
        <taxon>Gnathifera</taxon>
        <taxon>Rotifera</taxon>
        <taxon>Eurotatoria</taxon>
        <taxon>Bdelloidea</taxon>
        <taxon>Philodinida</taxon>
        <taxon>Philodinidae</taxon>
        <taxon>Rotaria</taxon>
    </lineage>
</organism>
<dbReference type="EMBL" id="CAJOBD010003051">
    <property type="protein sequence ID" value="CAF3925568.1"/>
    <property type="molecule type" value="Genomic_DNA"/>
</dbReference>
<dbReference type="EMBL" id="CAJNOU010000294">
    <property type="protein sequence ID" value="CAF0948695.1"/>
    <property type="molecule type" value="Genomic_DNA"/>
</dbReference>
<evidence type="ECO:0000313" key="10">
    <source>
        <dbReference type="Proteomes" id="UP000663870"/>
    </source>
</evidence>
<evidence type="ECO:0000313" key="7">
    <source>
        <dbReference type="EMBL" id="CAF3864068.1"/>
    </source>
</evidence>
<dbReference type="EMBL" id="CAJOAX010003617">
    <property type="protein sequence ID" value="CAF3864068.1"/>
    <property type="molecule type" value="Genomic_DNA"/>
</dbReference>
<evidence type="ECO:0000313" key="3">
    <source>
        <dbReference type="EMBL" id="CAF0908789.1"/>
    </source>
</evidence>
<dbReference type="Proteomes" id="UP000663836">
    <property type="component" value="Unassembled WGS sequence"/>
</dbReference>
<dbReference type="AlphaFoldDB" id="A0A813VU98"/>
<dbReference type="Proteomes" id="UP000663823">
    <property type="component" value="Unassembled WGS sequence"/>
</dbReference>
<reference evidence="1" key="1">
    <citation type="submission" date="2021-02" db="EMBL/GenBank/DDBJ databases">
        <authorList>
            <person name="Nowell W R."/>
        </authorList>
    </citation>
    <scope>NUCLEOTIDE SEQUENCE</scope>
</reference>
<dbReference type="EMBL" id="CAJNOL010000230">
    <property type="protein sequence ID" value="CAF0948342.1"/>
    <property type="molecule type" value="Genomic_DNA"/>
</dbReference>
<gene>
    <name evidence="8" type="ORF">FNK824_LOCUS20184</name>
    <name evidence="9" type="ORF">JBS370_LOCUS22169</name>
    <name evidence="4" type="ORF">JXQ802_LOCUS11541</name>
    <name evidence="6" type="ORF">JXQ802_LOCUS11580</name>
    <name evidence="7" type="ORF">OTI717_LOCUS21854</name>
    <name evidence="3" type="ORF">PYM288_LOCUS9904</name>
    <name evidence="1" type="ORF">RFH988_LOCUS6229</name>
    <name evidence="5" type="ORF">SEV965_LOCUS8129</name>
    <name evidence="2" type="ORF">ZHD862_LOCUS7228</name>
</gene>
<evidence type="ECO:0000313" key="9">
    <source>
        <dbReference type="EMBL" id="CAF3925568.1"/>
    </source>
</evidence>
<dbReference type="Proteomes" id="UP000663854">
    <property type="component" value="Unassembled WGS sequence"/>
</dbReference>
<evidence type="ECO:0000313" key="8">
    <source>
        <dbReference type="EMBL" id="CAF3893459.1"/>
    </source>
</evidence>